<protein>
    <submittedName>
        <fullName evidence="2">Uncharacterized protein</fullName>
    </submittedName>
</protein>
<dbReference type="EMBL" id="JAKMXF010000354">
    <property type="protein sequence ID" value="KAI6646451.1"/>
    <property type="molecule type" value="Genomic_DNA"/>
</dbReference>
<dbReference type="Proteomes" id="UP001165289">
    <property type="component" value="Unassembled WGS sequence"/>
</dbReference>
<accession>A0AAV7JCI5</accession>
<proteinExistence type="predicted"/>
<gene>
    <name evidence="2" type="ORF">LOD99_12572</name>
</gene>
<evidence type="ECO:0000313" key="3">
    <source>
        <dbReference type="Proteomes" id="UP001165289"/>
    </source>
</evidence>
<evidence type="ECO:0000313" key="2">
    <source>
        <dbReference type="EMBL" id="KAI6646451.1"/>
    </source>
</evidence>
<keyword evidence="3" id="KW-1185">Reference proteome</keyword>
<dbReference type="AlphaFoldDB" id="A0AAV7JCI5"/>
<sequence length="337" mass="39038">MIVDLSNPVEYKAEEKRQRDAVLKIENWWIRRRNKKIFLLLKEGICAAERTLSYQVLRKISPTEADLLNDPALATRVRFRFGGDDYPPRILFKIFTNIKSCGNSIHYLSGKKYIKPGSQAAIDAGKQMGNRRLMEQLIVDTCQQQGGRVTNDSDVTNLKELVQYRACLDETPAYLGGKDNTWRELDLKILPRHHVMHDVSLYVTRGVVTANLKYSFPKYWPHSPCQKVKQIRSLMNIRYKEQIISTEKSRARSSRRSAVQRAKMMRELYLDGERKQITTPEEGYSERNQLTTSPDSEIDIMQDPEGWNDDDDDDDDDDEALSLYEWTQTLPVDVADL</sequence>
<evidence type="ECO:0000256" key="1">
    <source>
        <dbReference type="SAM" id="MobiDB-lite"/>
    </source>
</evidence>
<name>A0AAV7JCI5_9METZ</name>
<dbReference type="PANTHER" id="PTHR33504:SF1">
    <property type="entry name" value="FAMILY WITH SEQUENCE SIMILARITY 90, MEMBER A1B"/>
    <property type="match status" value="1"/>
</dbReference>
<feature type="compositionally biased region" description="Acidic residues" evidence="1">
    <location>
        <begin position="296"/>
        <end position="318"/>
    </location>
</feature>
<reference evidence="2 3" key="1">
    <citation type="journal article" date="2023" name="BMC Biol.">
        <title>The compact genome of the sponge Oopsacas minuta (Hexactinellida) is lacking key metazoan core genes.</title>
        <authorList>
            <person name="Santini S."/>
            <person name="Schenkelaars Q."/>
            <person name="Jourda C."/>
            <person name="Duchesne M."/>
            <person name="Belahbib H."/>
            <person name="Rocher C."/>
            <person name="Selva M."/>
            <person name="Riesgo A."/>
            <person name="Vervoort M."/>
            <person name="Leys S.P."/>
            <person name="Kodjabachian L."/>
            <person name="Le Bivic A."/>
            <person name="Borchiellini C."/>
            <person name="Claverie J.M."/>
            <person name="Renard E."/>
        </authorList>
    </citation>
    <scope>NUCLEOTIDE SEQUENCE [LARGE SCALE GENOMIC DNA]</scope>
    <source>
        <strain evidence="2">SPO-2</strain>
    </source>
</reference>
<feature type="region of interest" description="Disordered" evidence="1">
    <location>
        <begin position="271"/>
        <end position="318"/>
    </location>
</feature>
<feature type="compositionally biased region" description="Polar residues" evidence="1">
    <location>
        <begin position="286"/>
        <end position="295"/>
    </location>
</feature>
<dbReference type="PANTHER" id="PTHR33504">
    <property type="entry name" value="NADH DEHYDROGENASE (UBIQUINONE) 1 BETA SUBCOMPLEX, 4"/>
    <property type="match status" value="1"/>
</dbReference>
<comment type="caution">
    <text evidence="2">The sequence shown here is derived from an EMBL/GenBank/DDBJ whole genome shotgun (WGS) entry which is preliminary data.</text>
</comment>
<organism evidence="2 3">
    <name type="scientific">Oopsacas minuta</name>
    <dbReference type="NCBI Taxonomy" id="111878"/>
    <lineage>
        <taxon>Eukaryota</taxon>
        <taxon>Metazoa</taxon>
        <taxon>Porifera</taxon>
        <taxon>Hexactinellida</taxon>
        <taxon>Hexasterophora</taxon>
        <taxon>Lyssacinosida</taxon>
        <taxon>Leucopsacidae</taxon>
        <taxon>Oopsacas</taxon>
    </lineage>
</organism>